<protein>
    <submittedName>
        <fullName evidence="3">Activator of Hsp90 ATPase family protein</fullName>
    </submittedName>
</protein>
<name>A0A077UH40_9STAP</name>
<accession>A0A077UH40</accession>
<dbReference type="EMBL" id="CCEH01000004">
    <property type="protein sequence ID" value="CDR27605.1"/>
    <property type="molecule type" value="Genomic_DNA"/>
</dbReference>
<dbReference type="SUPFAM" id="SSF55961">
    <property type="entry name" value="Bet v1-like"/>
    <property type="match status" value="1"/>
</dbReference>
<reference evidence="3 4" key="1">
    <citation type="submission" date="2014-05" db="EMBL/GenBank/DDBJ databases">
        <authorList>
            <person name="Aslett A.Martin."/>
            <person name="De Silva Nishadi"/>
        </authorList>
    </citation>
    <scope>NUCLEOTIDE SEQUENCE [LARGE SCALE GENOMIC DNA]</scope>
</reference>
<gene>
    <name evidence="3" type="ORF">ERS140147_00711</name>
</gene>
<organism evidence="3 4">
    <name type="scientific">Staphylococcus schweitzeri</name>
    <dbReference type="NCBI Taxonomy" id="1654388"/>
    <lineage>
        <taxon>Bacteria</taxon>
        <taxon>Bacillati</taxon>
        <taxon>Bacillota</taxon>
        <taxon>Bacilli</taxon>
        <taxon>Bacillales</taxon>
        <taxon>Staphylococcaceae</taxon>
        <taxon>Staphylococcus</taxon>
    </lineage>
</organism>
<dbReference type="Proteomes" id="UP000044616">
    <property type="component" value="Unassembled WGS sequence"/>
</dbReference>
<dbReference type="InterPro" id="IPR023393">
    <property type="entry name" value="START-like_dom_sf"/>
</dbReference>
<proteinExistence type="inferred from homology"/>
<evidence type="ECO:0000313" key="3">
    <source>
        <dbReference type="EMBL" id="CDR27605.1"/>
    </source>
</evidence>
<dbReference type="Gene3D" id="3.30.530.20">
    <property type="match status" value="1"/>
</dbReference>
<dbReference type="CDD" id="cd07814">
    <property type="entry name" value="SRPBCC_CalC_Aha1-like"/>
    <property type="match status" value="1"/>
</dbReference>
<dbReference type="InterPro" id="IPR013538">
    <property type="entry name" value="ASHA1/2-like_C"/>
</dbReference>
<sequence>MAKFNVENEHVEVEIEKLYKFSPELVYEAWTKADLLKQWFMTSARTNKEIEADVKEGGKYRIVDQQRNGKVNVIEGIYESLVMDEYIKMTIGMPGLSEEQDIIEVEFFERETGGTQMLFYYRSLVEKERRFTNLEYKQKKKEYHDAMVHGFELMFDKMYHVIEVSTQQ</sequence>
<evidence type="ECO:0000256" key="1">
    <source>
        <dbReference type="ARBA" id="ARBA00006817"/>
    </source>
</evidence>
<dbReference type="RefSeq" id="WP_047529716.1">
    <property type="nucleotide sequence ID" value="NZ_CCEH01000004.1"/>
</dbReference>
<dbReference type="Pfam" id="PF08327">
    <property type="entry name" value="AHSA1"/>
    <property type="match status" value="1"/>
</dbReference>
<feature type="domain" description="Activator of Hsp90 ATPase homologue 1/2-like C-terminal" evidence="2">
    <location>
        <begin position="21"/>
        <end position="162"/>
    </location>
</feature>
<comment type="similarity">
    <text evidence="1">Belongs to the AHA1 family.</text>
</comment>
<dbReference type="AlphaFoldDB" id="A0A077UH40"/>
<evidence type="ECO:0000259" key="2">
    <source>
        <dbReference type="Pfam" id="PF08327"/>
    </source>
</evidence>
<evidence type="ECO:0000313" key="4">
    <source>
        <dbReference type="Proteomes" id="UP000044616"/>
    </source>
</evidence>